<organism evidence="5 6">
    <name type="scientific">Cercopithifilaria johnstoni</name>
    <dbReference type="NCBI Taxonomy" id="2874296"/>
    <lineage>
        <taxon>Eukaryota</taxon>
        <taxon>Metazoa</taxon>
        <taxon>Ecdysozoa</taxon>
        <taxon>Nematoda</taxon>
        <taxon>Chromadorea</taxon>
        <taxon>Rhabditida</taxon>
        <taxon>Spirurina</taxon>
        <taxon>Spiruromorpha</taxon>
        <taxon>Filarioidea</taxon>
        <taxon>Onchocercidae</taxon>
        <taxon>Cercopithifilaria</taxon>
    </lineage>
</organism>
<gene>
    <name evidence="5" type="ORF">CJOHNSTONI_LOCUS2115</name>
</gene>
<dbReference type="InterPro" id="IPR002048">
    <property type="entry name" value="EF_hand_dom"/>
</dbReference>
<dbReference type="SMART" id="SM00054">
    <property type="entry name" value="EFh"/>
    <property type="match status" value="5"/>
</dbReference>
<evidence type="ECO:0000256" key="3">
    <source>
        <dbReference type="ARBA" id="ARBA00022837"/>
    </source>
</evidence>
<feature type="domain" description="EF-hand" evidence="4">
    <location>
        <begin position="59"/>
        <end position="94"/>
    </location>
</feature>
<evidence type="ECO:0000256" key="2">
    <source>
        <dbReference type="ARBA" id="ARBA00022737"/>
    </source>
</evidence>
<evidence type="ECO:0000313" key="6">
    <source>
        <dbReference type="Proteomes" id="UP000746747"/>
    </source>
</evidence>
<proteinExistence type="predicted"/>
<keyword evidence="2" id="KW-0677">Repeat</keyword>
<dbReference type="PROSITE" id="PS00018">
    <property type="entry name" value="EF_HAND_1"/>
    <property type="match status" value="2"/>
</dbReference>
<dbReference type="InterPro" id="IPR011992">
    <property type="entry name" value="EF-hand-dom_pair"/>
</dbReference>
<dbReference type="Pfam" id="PF13499">
    <property type="entry name" value="EF-hand_7"/>
    <property type="match status" value="1"/>
</dbReference>
<dbReference type="PROSITE" id="PS50222">
    <property type="entry name" value="EF_HAND_2"/>
    <property type="match status" value="1"/>
</dbReference>
<dbReference type="AlphaFoldDB" id="A0A8J2MKI8"/>
<keyword evidence="6" id="KW-1185">Reference proteome</keyword>
<reference evidence="5" key="1">
    <citation type="submission" date="2021-09" db="EMBL/GenBank/DDBJ databases">
        <authorList>
            <consortium name="Pathogen Informatics"/>
        </authorList>
    </citation>
    <scope>NUCLEOTIDE SEQUENCE</scope>
</reference>
<dbReference type="GO" id="GO:0005509">
    <property type="term" value="F:calcium ion binding"/>
    <property type="evidence" value="ECO:0007669"/>
    <property type="project" value="InterPro"/>
</dbReference>
<keyword evidence="3" id="KW-0106">Calcium</keyword>
<name>A0A8J2MKI8_9BILA</name>
<dbReference type="PANTHER" id="PTHR10827">
    <property type="entry name" value="RETICULOCALBIN"/>
    <property type="match status" value="1"/>
</dbReference>
<dbReference type="SUPFAM" id="SSF47473">
    <property type="entry name" value="EF-hand"/>
    <property type="match status" value="1"/>
</dbReference>
<evidence type="ECO:0000313" key="5">
    <source>
        <dbReference type="EMBL" id="CAG9531740.1"/>
    </source>
</evidence>
<dbReference type="InterPro" id="IPR018247">
    <property type="entry name" value="EF_Hand_1_Ca_BS"/>
</dbReference>
<keyword evidence="1" id="KW-0479">Metal-binding</keyword>
<dbReference type="CDD" id="cd00051">
    <property type="entry name" value="EFh"/>
    <property type="match status" value="1"/>
</dbReference>
<accession>A0A8J2MKI8</accession>
<dbReference type="Proteomes" id="UP000746747">
    <property type="component" value="Unassembled WGS sequence"/>
</dbReference>
<dbReference type="PANTHER" id="PTHR10827:SF98">
    <property type="entry name" value="45 KDA CALCIUM-BINDING PROTEIN"/>
    <property type="match status" value="1"/>
</dbReference>
<comment type="caution">
    <text evidence="5">The sequence shown here is derived from an EMBL/GenBank/DDBJ whole genome shotgun (WGS) entry which is preliminary data.</text>
</comment>
<dbReference type="Gene3D" id="1.10.238.10">
    <property type="entry name" value="EF-hand"/>
    <property type="match status" value="2"/>
</dbReference>
<dbReference type="EMBL" id="CAKAEH010000722">
    <property type="protein sequence ID" value="CAG9531740.1"/>
    <property type="molecule type" value="Genomic_DNA"/>
</dbReference>
<dbReference type="OrthoDB" id="26525at2759"/>
<dbReference type="Pfam" id="PF13202">
    <property type="entry name" value="EF-hand_5"/>
    <property type="match status" value="1"/>
</dbReference>
<evidence type="ECO:0000259" key="4">
    <source>
        <dbReference type="PROSITE" id="PS50222"/>
    </source>
</evidence>
<sequence>MIQSKDRNNDEKLNKAEFVKLLLIRNANNQNEDLFKLLDRNGDGVITPTEAMTWMDNKPNKKIIHDVFQLIDINNDKKITLNELTSAMNSGAQQKLTTQMRKRQNLAHQLITLIDQNSDQKLSLQEVHSFAIANNKKNKTGIVKEFEYIDSNQDGFLTINEIIEKPEKVIALVHFQEPPPVINN</sequence>
<evidence type="ECO:0000256" key="1">
    <source>
        <dbReference type="ARBA" id="ARBA00022723"/>
    </source>
</evidence>
<protein>
    <recommendedName>
        <fullName evidence="4">EF-hand domain-containing protein</fullName>
    </recommendedName>
</protein>